<dbReference type="Gene3D" id="1.25.40.390">
    <property type="match status" value="1"/>
</dbReference>
<dbReference type="InterPro" id="IPR033985">
    <property type="entry name" value="SusD-like_N"/>
</dbReference>
<evidence type="ECO:0000259" key="6">
    <source>
        <dbReference type="Pfam" id="PF07980"/>
    </source>
</evidence>
<feature type="domain" description="RagB/SusD" evidence="6">
    <location>
        <begin position="295"/>
        <end position="587"/>
    </location>
</feature>
<dbReference type="EMBL" id="FOQO01000002">
    <property type="protein sequence ID" value="SFI15744.1"/>
    <property type="molecule type" value="Genomic_DNA"/>
</dbReference>
<evidence type="ECO:0000256" key="1">
    <source>
        <dbReference type="ARBA" id="ARBA00004442"/>
    </source>
</evidence>
<keyword evidence="3" id="KW-0732">Signal</keyword>
<dbReference type="STRING" id="1477437.SAMN05444682_102538"/>
<dbReference type="GO" id="GO:0009279">
    <property type="term" value="C:cell outer membrane"/>
    <property type="evidence" value="ECO:0007669"/>
    <property type="project" value="UniProtKB-SubCell"/>
</dbReference>
<dbReference type="Pfam" id="PF14322">
    <property type="entry name" value="SusD-like_3"/>
    <property type="match status" value="1"/>
</dbReference>
<accession>A0A1I3FX22</accession>
<dbReference type="InterPro" id="IPR011990">
    <property type="entry name" value="TPR-like_helical_dom_sf"/>
</dbReference>
<dbReference type="Proteomes" id="UP000198670">
    <property type="component" value="Unassembled WGS sequence"/>
</dbReference>
<evidence type="ECO:0000256" key="3">
    <source>
        <dbReference type="ARBA" id="ARBA00022729"/>
    </source>
</evidence>
<evidence type="ECO:0000313" key="9">
    <source>
        <dbReference type="Proteomes" id="UP000198670"/>
    </source>
</evidence>
<comment type="subcellular location">
    <subcellularLocation>
        <location evidence="1">Cell outer membrane</location>
    </subcellularLocation>
</comment>
<evidence type="ECO:0000259" key="7">
    <source>
        <dbReference type="Pfam" id="PF14322"/>
    </source>
</evidence>
<keyword evidence="9" id="KW-1185">Reference proteome</keyword>
<protein>
    <submittedName>
        <fullName evidence="8">Starch-binding associating with outer membrane</fullName>
    </submittedName>
</protein>
<proteinExistence type="inferred from homology"/>
<evidence type="ECO:0000256" key="4">
    <source>
        <dbReference type="ARBA" id="ARBA00023136"/>
    </source>
</evidence>
<keyword evidence="5" id="KW-0998">Cell outer membrane</keyword>
<name>A0A1I3FX22_9SPHI</name>
<evidence type="ECO:0000256" key="5">
    <source>
        <dbReference type="ARBA" id="ARBA00023237"/>
    </source>
</evidence>
<evidence type="ECO:0000313" key="8">
    <source>
        <dbReference type="EMBL" id="SFI15744.1"/>
    </source>
</evidence>
<dbReference type="RefSeq" id="WP_090625661.1">
    <property type="nucleotide sequence ID" value="NZ_FOQO01000002.1"/>
</dbReference>
<dbReference type="Pfam" id="PF07980">
    <property type="entry name" value="SusD_RagB"/>
    <property type="match status" value="1"/>
</dbReference>
<organism evidence="8 9">
    <name type="scientific">Parapedobacter indicus</name>
    <dbReference type="NCBI Taxonomy" id="1477437"/>
    <lineage>
        <taxon>Bacteria</taxon>
        <taxon>Pseudomonadati</taxon>
        <taxon>Bacteroidota</taxon>
        <taxon>Sphingobacteriia</taxon>
        <taxon>Sphingobacteriales</taxon>
        <taxon>Sphingobacteriaceae</taxon>
        <taxon>Parapedobacter</taxon>
    </lineage>
</organism>
<keyword evidence="4" id="KW-0472">Membrane</keyword>
<reference evidence="8 9" key="1">
    <citation type="submission" date="2016-10" db="EMBL/GenBank/DDBJ databases">
        <authorList>
            <person name="de Groot N.N."/>
        </authorList>
    </citation>
    <scope>NUCLEOTIDE SEQUENCE [LARGE SCALE GENOMIC DNA]</scope>
    <source>
        <strain evidence="8 9">RK1</strain>
    </source>
</reference>
<comment type="similarity">
    <text evidence="2">Belongs to the SusD family.</text>
</comment>
<feature type="domain" description="SusD-like N-terminal" evidence="7">
    <location>
        <begin position="18"/>
        <end position="213"/>
    </location>
</feature>
<dbReference type="AlphaFoldDB" id="A0A1I3FX22"/>
<gene>
    <name evidence="8" type="ORF">SAMN05444682_102538</name>
</gene>
<dbReference type="OrthoDB" id="5694214at2"/>
<dbReference type="InterPro" id="IPR012944">
    <property type="entry name" value="SusD_RagB_dom"/>
</dbReference>
<dbReference type="SUPFAM" id="SSF48452">
    <property type="entry name" value="TPR-like"/>
    <property type="match status" value="1"/>
</dbReference>
<sequence length="590" mass="66822">MKRLYVILMVTTLFSCEKYLDKGPLDSLTNEQAFASEENLQLYVNSFYGALPSAQAIYGTSGVLEGYYFIGDVMSDVNAWTQNITYLTGGFTSQNSQGWIWTELRNINYFLANYHKANTTAERKNHFAGIARFFRANFYFEKVKLFGDVPWYGTPHSPTDEALYKPRDSRELVMDSVLADLDFAVQHIVDVKDNSATMITKSAALALKSRICLFEGTFRKYHDELGLVSSANFWLEEAADAANDLIQSGAYSLVNNGNPASDYRSLFTSTTPPSNEIILARVFSDNLRIWHNATDVYANTGAYQTSLTRRFINTYLNVDGTRFTDQPGFNEIEFNEETKNRDFRLSQTIRTPSYRRADGSVEPPYLGQARTGYHILKFSLDDRRYDNLGQSNNAIPLIRYAEVLLNYAEAKAELGSLSDADWNTTVGALRKRAGIASTAMPATLDPYMKANFYPTINSIAVMEIRRERAIELAVEGFRYADLLRWKAGDLLEKSKDGIYVKAMNEPIDLNEDGQTDVMFVATAPSEPLPRVYYYVVDNAVIRLSNGTSGNVVWQANMNRQYPDYKYYMPLPFGELVINDNLVQNDGWDHP</sequence>
<evidence type="ECO:0000256" key="2">
    <source>
        <dbReference type="ARBA" id="ARBA00006275"/>
    </source>
</evidence>
<dbReference type="PROSITE" id="PS51257">
    <property type="entry name" value="PROKAR_LIPOPROTEIN"/>
    <property type="match status" value="1"/>
</dbReference>